<protein>
    <recommendedName>
        <fullName evidence="7">Glycoside hydrolase family 38 central domain-containing protein</fullName>
    </recommendedName>
</protein>
<dbReference type="InterPro" id="IPR011682">
    <property type="entry name" value="Glyco_hydro_38_C"/>
</dbReference>
<dbReference type="AlphaFoldDB" id="A0A5E4PW23"/>
<dbReference type="GO" id="GO:0004559">
    <property type="term" value="F:alpha-mannosidase activity"/>
    <property type="evidence" value="ECO:0007669"/>
    <property type="project" value="InterPro"/>
</dbReference>
<dbReference type="SUPFAM" id="SSF88688">
    <property type="entry name" value="Families 57/38 glycoside transferase middle domain"/>
    <property type="match status" value="1"/>
</dbReference>
<dbReference type="GO" id="GO:0030246">
    <property type="term" value="F:carbohydrate binding"/>
    <property type="evidence" value="ECO:0007669"/>
    <property type="project" value="InterPro"/>
</dbReference>
<evidence type="ECO:0000313" key="8">
    <source>
        <dbReference type="EMBL" id="VVC89119.1"/>
    </source>
</evidence>
<reference evidence="8 10" key="1">
    <citation type="submission" date="2017-07" db="EMBL/GenBank/DDBJ databases">
        <authorList>
            <person name="Talla V."/>
            <person name="Backstrom N."/>
        </authorList>
    </citation>
    <scope>NUCLEOTIDE SEQUENCE [LARGE SCALE GENOMIC DNA]</scope>
</reference>
<organism evidence="8 10">
    <name type="scientific">Leptidea sinapis</name>
    <dbReference type="NCBI Taxonomy" id="189913"/>
    <lineage>
        <taxon>Eukaryota</taxon>
        <taxon>Metazoa</taxon>
        <taxon>Ecdysozoa</taxon>
        <taxon>Arthropoda</taxon>
        <taxon>Hexapoda</taxon>
        <taxon>Insecta</taxon>
        <taxon>Pterygota</taxon>
        <taxon>Neoptera</taxon>
        <taxon>Endopterygota</taxon>
        <taxon>Lepidoptera</taxon>
        <taxon>Glossata</taxon>
        <taxon>Ditrysia</taxon>
        <taxon>Papilionoidea</taxon>
        <taxon>Pieridae</taxon>
        <taxon>Dismorphiinae</taxon>
        <taxon>Leptidea</taxon>
    </lineage>
</organism>
<dbReference type="InterPro" id="IPR015341">
    <property type="entry name" value="Glyco_hydro_38_cen"/>
</dbReference>
<evidence type="ECO:0000256" key="1">
    <source>
        <dbReference type="ARBA" id="ARBA00001947"/>
    </source>
</evidence>
<evidence type="ECO:0000256" key="6">
    <source>
        <dbReference type="ARBA" id="ARBA00023295"/>
    </source>
</evidence>
<dbReference type="Gene3D" id="1.20.1270.50">
    <property type="entry name" value="Glycoside hydrolase family 38, central domain"/>
    <property type="match status" value="1"/>
</dbReference>
<comment type="similarity">
    <text evidence="2">Belongs to the glycosyl hydrolase 38 family.</text>
</comment>
<dbReference type="GO" id="GO:0046872">
    <property type="term" value="F:metal ion binding"/>
    <property type="evidence" value="ECO:0007669"/>
    <property type="project" value="UniProtKB-KW"/>
</dbReference>
<name>A0A5E4PW23_9NEOP</name>
<dbReference type="InterPro" id="IPR013780">
    <property type="entry name" value="Glyco_hydro_b"/>
</dbReference>
<dbReference type="GO" id="GO:0000139">
    <property type="term" value="C:Golgi membrane"/>
    <property type="evidence" value="ECO:0007669"/>
    <property type="project" value="TreeGrafter"/>
</dbReference>
<keyword evidence="3" id="KW-0479">Metal-binding</keyword>
<dbReference type="InterPro" id="IPR050843">
    <property type="entry name" value="Glycosyl_Hydrlase_38"/>
</dbReference>
<dbReference type="EMBL" id="FZQP02005499">
    <property type="protein sequence ID" value="VVD01648.1"/>
    <property type="molecule type" value="Genomic_DNA"/>
</dbReference>
<keyword evidence="10" id="KW-1185">Reference proteome</keyword>
<dbReference type="GO" id="GO:0006491">
    <property type="term" value="P:N-glycan processing"/>
    <property type="evidence" value="ECO:0007669"/>
    <property type="project" value="TreeGrafter"/>
</dbReference>
<keyword evidence="4" id="KW-0378">Hydrolase</keyword>
<evidence type="ECO:0000256" key="5">
    <source>
        <dbReference type="ARBA" id="ARBA00022833"/>
    </source>
</evidence>
<dbReference type="SUPFAM" id="SSF74650">
    <property type="entry name" value="Galactose mutarotase-like"/>
    <property type="match status" value="1"/>
</dbReference>
<feature type="domain" description="Glycoside hydrolase family 38 central" evidence="7">
    <location>
        <begin position="309"/>
        <end position="394"/>
    </location>
</feature>
<evidence type="ECO:0000313" key="9">
    <source>
        <dbReference type="EMBL" id="VVD01648.1"/>
    </source>
</evidence>
<dbReference type="Pfam" id="PF01074">
    <property type="entry name" value="Glyco_hydro_38N"/>
    <property type="match status" value="1"/>
</dbReference>
<dbReference type="Gene3D" id="2.70.98.30">
    <property type="entry name" value="Golgi alpha-mannosidase II, domain 4"/>
    <property type="match status" value="1"/>
</dbReference>
<dbReference type="Gene3D" id="2.60.40.1180">
    <property type="entry name" value="Golgi alpha-mannosidase II"/>
    <property type="match status" value="1"/>
</dbReference>
<dbReference type="EMBL" id="FZQP02000450">
    <property type="protein sequence ID" value="VVC89119.1"/>
    <property type="molecule type" value="Genomic_DNA"/>
</dbReference>
<dbReference type="Proteomes" id="UP000324832">
    <property type="component" value="Unassembled WGS sequence"/>
</dbReference>
<keyword evidence="5" id="KW-0862">Zinc</keyword>
<keyword evidence="6" id="KW-0326">Glycosidase</keyword>
<dbReference type="InterPro" id="IPR037094">
    <property type="entry name" value="Glyco_hydro_38_cen_sf"/>
</dbReference>
<evidence type="ECO:0000256" key="2">
    <source>
        <dbReference type="ARBA" id="ARBA00009792"/>
    </source>
</evidence>
<dbReference type="InterPro" id="IPR028995">
    <property type="entry name" value="Glyco_hydro_57/38_cen_sf"/>
</dbReference>
<accession>A0A5E4PW23</accession>
<dbReference type="SMART" id="SM00872">
    <property type="entry name" value="Alpha-mann_mid"/>
    <property type="match status" value="1"/>
</dbReference>
<evidence type="ECO:0000256" key="3">
    <source>
        <dbReference type="ARBA" id="ARBA00022723"/>
    </source>
</evidence>
<comment type="cofactor">
    <cofactor evidence="1">
        <name>Zn(2+)</name>
        <dbReference type="ChEBI" id="CHEBI:29105"/>
    </cofactor>
</comment>
<evidence type="ECO:0000259" key="7">
    <source>
        <dbReference type="SMART" id="SM00872"/>
    </source>
</evidence>
<proteinExistence type="inferred from homology"/>
<gene>
    <name evidence="9" type="ORF">LSINAPIS_LOCUS12019</name>
    <name evidence="8" type="ORF">LSINAPIS_LOCUS2327</name>
</gene>
<dbReference type="GO" id="GO:0006013">
    <property type="term" value="P:mannose metabolic process"/>
    <property type="evidence" value="ECO:0007669"/>
    <property type="project" value="InterPro"/>
</dbReference>
<evidence type="ECO:0000313" key="10">
    <source>
        <dbReference type="Proteomes" id="UP000324832"/>
    </source>
</evidence>
<dbReference type="Pfam" id="PF07748">
    <property type="entry name" value="Glyco_hydro_38C"/>
    <property type="match status" value="1"/>
</dbReference>
<dbReference type="PANTHER" id="PTHR11607">
    <property type="entry name" value="ALPHA-MANNOSIDASE"/>
    <property type="match status" value="1"/>
</dbReference>
<dbReference type="Gene3D" id="3.20.110.10">
    <property type="entry name" value="Glycoside hydrolase 38, N terminal domain"/>
    <property type="match status" value="1"/>
</dbReference>
<evidence type="ECO:0000256" key="4">
    <source>
        <dbReference type="ARBA" id="ARBA00022801"/>
    </source>
</evidence>
<dbReference type="PANTHER" id="PTHR11607:SF70">
    <property type="entry name" value="ALPHA-MANNOSIDASE"/>
    <property type="match status" value="1"/>
</dbReference>
<dbReference type="SUPFAM" id="SSF88713">
    <property type="entry name" value="Glycoside hydrolase/deacetylase"/>
    <property type="match status" value="1"/>
</dbReference>
<dbReference type="InterPro" id="IPR000602">
    <property type="entry name" value="Glyco_hydro_38_N"/>
</dbReference>
<dbReference type="InterPro" id="IPR027291">
    <property type="entry name" value="Glyco_hydro_38_N_sf"/>
</dbReference>
<sequence>MNLIKKLQFYPNLTFTWNEVSHLSYWWKSTNQKNRMSLRRLLREGRLELTTGCWVQTDEATSSLFGILHQFIEGHQWLHFNLNYKPKLGWLTSSFTHSPTIVYILSALNINNLVLTNLHYSLEEDLAEFQHSDFIWTQSWDKDKTSETQLNHDLKKMDAQRFPKHAVLTHYLQYNSDDFRACGPQHDICSQNYDFAHKNLDINDYNVKEKSEILLEQYSKTGSISRHNTIIVPIGATYRYDDPTEFDYQYSNYIKITNFINSNHKLYKATAKFGVPSDYFKIIMKNYKTYPTVKGDFLNFADIHKGTPAYWTGYFTNRPQLKILLRRLEGAVRTSEVLFSFASSLDSFKNNNESSSNLIKYLTNVREILARLQDRNVVSGTLTAKAKKYVLNLILKATKECWYIQETAASLLTSKPGHNGKYLHKYIFRQGEFISSFKTIMPGDQLYVFNSLSHEHTGVIEFTSRNPNLRVIDHNKKDLIIQIEPKWSYTGDKLITISRQFFKIIFAVTIPPMTFELFKVMETYDTPFAATVFCGGCIIDAFHGDYTFPFNIQPIKQGDIQLENYKLRLMFDEFTGLLKTVVEKETNYEKYVVINFGAFKSSSSQSGMFLFKTNSSQPLEDILKPYRAGVRSKTILIISGQVTTEFNSIYDNLLKHSVKIYNMLNNSLANVIRVENKVDYDVSPKHRELEMFMSVQTIIGNGNPPEIFIDNNGFEYTSRLLNISRPLESNMYPMTSIAFIQDSTCRLTIITDHAQGVTALEEGQLLIMLDRRVLYNDGRGVSEGLADSGVTTHTNYILLENFKPTEYFDSMASKAIVELPSLLAIRLANSLNYPFDLFYVDKESSNLCYYQFLPLVNTFFPCDIFVINFRSILIKKYSKKVSNAALMILHRQCFSCRLDYYAVLHCGGERSFDIRKLFRQGITAYHTNLAGTREGSMVSHINYTNLPVMELMSVLINF</sequence>
<dbReference type="InterPro" id="IPR011330">
    <property type="entry name" value="Glyco_hydro/deAcase_b/a-brl"/>
</dbReference>
<dbReference type="InterPro" id="IPR011013">
    <property type="entry name" value="Gal_mutarotase_sf_dom"/>
</dbReference>